<dbReference type="InterPro" id="IPR005829">
    <property type="entry name" value="Sugar_transporter_CS"/>
</dbReference>
<comment type="subcellular location">
    <subcellularLocation>
        <location evidence="1">Cell membrane</location>
        <topology evidence="1">Multi-pass membrane protein</topology>
    </subcellularLocation>
</comment>
<sequence length="444" mass="47030">MDATKTISENSACRAQASKTVASNYRKTLFAGAIGNGLEFYDFAVYGLFATYIAKVFFPMQSEFMGLLLAIATFGVGFLARPLGALMIGAYADRAGRKAALRLTILLMGFGTVMIGSLPGYATLGIWAPILLVVARLLQGFSAGGEVGAAVSIMMEAAPANKKGAAVSWQIASQPIALMASGLIGFLLAQSMSAEDLASWGWRIPFFIGVAIIPVGMYIRKHLDETVEEVDVHASNKEVMAELASTYKMPIFLTTVIIAGIAINQYFFSYMTTYAISTLKLPPSVAMLAPVLLGATGAVFAVCGGRIADRFGRRAVNVIPRLLLIVVAYPAFAYATASKSEVIFFATIMGMVALNLMSYGTAALVAADSFPKKVRASAYSLGYALGVTIFGGSAQVIFTAMIHYTGNPNSPVIYLMIGNAMTIIAVLAVLRKKRRAEALVAANG</sequence>
<evidence type="ECO:0000256" key="8">
    <source>
        <dbReference type="ARBA" id="ARBA00023136"/>
    </source>
</evidence>
<dbReference type="PANTHER" id="PTHR43528:SF3">
    <property type="entry name" value="CITRATE-PROTON SYMPORTER"/>
    <property type="match status" value="1"/>
</dbReference>
<dbReference type="InterPro" id="IPR051084">
    <property type="entry name" value="H+-coupled_symporters"/>
</dbReference>
<keyword evidence="5 9" id="KW-0812">Transmembrane</keyword>
<organism evidence="11 12">
    <name type="scientific">Pseudomonas flavocrustae</name>
    <dbReference type="NCBI Taxonomy" id="2991719"/>
    <lineage>
        <taxon>Bacteria</taxon>
        <taxon>Pseudomonadati</taxon>
        <taxon>Pseudomonadota</taxon>
        <taxon>Gammaproteobacteria</taxon>
        <taxon>Pseudomonadales</taxon>
        <taxon>Pseudomonadaceae</taxon>
        <taxon>Pseudomonas</taxon>
    </lineage>
</organism>
<dbReference type="Gene3D" id="1.20.1250.20">
    <property type="entry name" value="MFS general substrate transporter like domains"/>
    <property type="match status" value="1"/>
</dbReference>
<dbReference type="InterPro" id="IPR036259">
    <property type="entry name" value="MFS_trans_sf"/>
</dbReference>
<feature type="transmembrane region" description="Helical" evidence="9">
    <location>
        <begin position="319"/>
        <end position="337"/>
    </location>
</feature>
<keyword evidence="12" id="KW-1185">Reference proteome</keyword>
<comment type="caution">
    <text evidence="11">The sequence shown here is derived from an EMBL/GenBank/DDBJ whole genome shotgun (WGS) entry which is preliminary data.</text>
</comment>
<accession>A0ABT6IIN8</accession>
<evidence type="ECO:0000259" key="10">
    <source>
        <dbReference type="PROSITE" id="PS50850"/>
    </source>
</evidence>
<feature type="transmembrane region" description="Helical" evidence="9">
    <location>
        <begin position="412"/>
        <end position="430"/>
    </location>
</feature>
<keyword evidence="7 9" id="KW-1133">Transmembrane helix</keyword>
<keyword evidence="4" id="KW-1003">Cell membrane</keyword>
<proteinExistence type="inferred from homology"/>
<feature type="domain" description="Major facilitator superfamily (MFS) profile" evidence="10">
    <location>
        <begin position="28"/>
        <end position="436"/>
    </location>
</feature>
<evidence type="ECO:0000256" key="2">
    <source>
        <dbReference type="ARBA" id="ARBA00008240"/>
    </source>
</evidence>
<evidence type="ECO:0000313" key="11">
    <source>
        <dbReference type="EMBL" id="MDH4764342.1"/>
    </source>
</evidence>
<evidence type="ECO:0000256" key="4">
    <source>
        <dbReference type="ARBA" id="ARBA00022475"/>
    </source>
</evidence>
<evidence type="ECO:0000256" key="9">
    <source>
        <dbReference type="SAM" id="Phobius"/>
    </source>
</evidence>
<feature type="transmembrane region" description="Helical" evidence="9">
    <location>
        <begin position="379"/>
        <end position="406"/>
    </location>
</feature>
<dbReference type="InterPro" id="IPR020846">
    <property type="entry name" value="MFS_dom"/>
</dbReference>
<evidence type="ECO:0000256" key="6">
    <source>
        <dbReference type="ARBA" id="ARBA00022847"/>
    </source>
</evidence>
<dbReference type="Pfam" id="PF07690">
    <property type="entry name" value="MFS_1"/>
    <property type="match status" value="1"/>
</dbReference>
<protein>
    <submittedName>
        <fullName evidence="11">MFS transporter</fullName>
    </submittedName>
</protein>
<feature type="transmembrane region" description="Helical" evidence="9">
    <location>
        <begin position="343"/>
        <end position="367"/>
    </location>
</feature>
<feature type="transmembrane region" description="Helical" evidence="9">
    <location>
        <begin position="250"/>
        <end position="268"/>
    </location>
</feature>
<evidence type="ECO:0000313" key="12">
    <source>
        <dbReference type="Proteomes" id="UP001157461"/>
    </source>
</evidence>
<dbReference type="Proteomes" id="UP001157461">
    <property type="component" value="Unassembled WGS sequence"/>
</dbReference>
<dbReference type="InterPro" id="IPR011701">
    <property type="entry name" value="MFS"/>
</dbReference>
<dbReference type="PROSITE" id="PS00216">
    <property type="entry name" value="SUGAR_TRANSPORT_1"/>
    <property type="match status" value="1"/>
</dbReference>
<feature type="transmembrane region" description="Helical" evidence="9">
    <location>
        <begin position="100"/>
        <end position="120"/>
    </location>
</feature>
<keyword evidence="8 9" id="KW-0472">Membrane</keyword>
<dbReference type="PROSITE" id="PS00217">
    <property type="entry name" value="SUGAR_TRANSPORT_2"/>
    <property type="match status" value="1"/>
</dbReference>
<evidence type="ECO:0000256" key="1">
    <source>
        <dbReference type="ARBA" id="ARBA00004651"/>
    </source>
</evidence>
<evidence type="ECO:0000256" key="5">
    <source>
        <dbReference type="ARBA" id="ARBA00022692"/>
    </source>
</evidence>
<comment type="similarity">
    <text evidence="2">Belongs to the major facilitator superfamily. Metabolite:H+ Symporter (MHS) family (TC 2.A.1.6) family.</text>
</comment>
<feature type="transmembrane region" description="Helical" evidence="9">
    <location>
        <begin position="126"/>
        <end position="154"/>
    </location>
</feature>
<feature type="transmembrane region" description="Helical" evidence="9">
    <location>
        <begin position="288"/>
        <end position="307"/>
    </location>
</feature>
<feature type="transmembrane region" description="Helical" evidence="9">
    <location>
        <begin position="64"/>
        <end position="88"/>
    </location>
</feature>
<evidence type="ECO:0000256" key="7">
    <source>
        <dbReference type="ARBA" id="ARBA00022989"/>
    </source>
</evidence>
<evidence type="ECO:0000256" key="3">
    <source>
        <dbReference type="ARBA" id="ARBA00022448"/>
    </source>
</evidence>
<name>A0ABT6IIN8_9PSED</name>
<gene>
    <name evidence="11" type="ORF">OMP44_15750</name>
</gene>
<keyword evidence="6" id="KW-0769">Symport</keyword>
<dbReference type="RefSeq" id="WP_280309567.1">
    <property type="nucleotide sequence ID" value="NZ_JAPDIQ010000006.1"/>
</dbReference>
<keyword evidence="3" id="KW-0813">Transport</keyword>
<dbReference type="PROSITE" id="PS50850">
    <property type="entry name" value="MFS"/>
    <property type="match status" value="1"/>
</dbReference>
<feature type="transmembrane region" description="Helical" evidence="9">
    <location>
        <begin position="200"/>
        <end position="219"/>
    </location>
</feature>
<dbReference type="EMBL" id="JAPDIQ010000006">
    <property type="protein sequence ID" value="MDH4764342.1"/>
    <property type="molecule type" value="Genomic_DNA"/>
</dbReference>
<dbReference type="SUPFAM" id="SSF103473">
    <property type="entry name" value="MFS general substrate transporter"/>
    <property type="match status" value="1"/>
</dbReference>
<feature type="transmembrane region" description="Helical" evidence="9">
    <location>
        <begin position="166"/>
        <end position="188"/>
    </location>
</feature>
<reference evidence="11 12" key="1">
    <citation type="submission" date="2022-10" db="EMBL/GenBank/DDBJ databases">
        <title>A novel Pseudomonas species, isolated from Passiflora incarnata leaves.</title>
        <authorList>
            <person name="Cueva-Yesquen L.G."/>
            <person name="Fantinatti-Garboggini F."/>
        </authorList>
    </citation>
    <scope>NUCLEOTIDE SEQUENCE [LARGE SCALE GENOMIC DNA]</scope>
    <source>
        <strain evidence="11 12">CBMAI 2609</strain>
    </source>
</reference>
<dbReference type="PANTHER" id="PTHR43528">
    <property type="entry name" value="ALPHA-KETOGLUTARATE PERMEASE"/>
    <property type="match status" value="1"/>
</dbReference>